<feature type="transmembrane region" description="Helical" evidence="1">
    <location>
        <begin position="21"/>
        <end position="39"/>
    </location>
</feature>
<name>A0ABT2ZG51_9RHOB</name>
<evidence type="ECO:0000313" key="2">
    <source>
        <dbReference type="EMBL" id="MCV2870079.1"/>
    </source>
</evidence>
<protein>
    <submittedName>
        <fullName evidence="2">Uncharacterized protein</fullName>
    </submittedName>
</protein>
<evidence type="ECO:0000256" key="1">
    <source>
        <dbReference type="SAM" id="Phobius"/>
    </source>
</evidence>
<keyword evidence="1" id="KW-0812">Transmembrane</keyword>
<reference evidence="2 3" key="1">
    <citation type="submission" date="2022-10" db="EMBL/GenBank/DDBJ databases">
        <title>Defluviimonas sp. nov., isolated from ocean surface water.</title>
        <authorList>
            <person name="He W."/>
            <person name="Wang L."/>
            <person name="Zhang D.-F."/>
        </authorList>
    </citation>
    <scope>NUCLEOTIDE SEQUENCE [LARGE SCALE GENOMIC DNA]</scope>
    <source>
        <strain evidence="2 3">WL0002</strain>
    </source>
</reference>
<organism evidence="2 3">
    <name type="scientific">Albidovulum marisflavi</name>
    <dbReference type="NCBI Taxonomy" id="2984159"/>
    <lineage>
        <taxon>Bacteria</taxon>
        <taxon>Pseudomonadati</taxon>
        <taxon>Pseudomonadota</taxon>
        <taxon>Alphaproteobacteria</taxon>
        <taxon>Rhodobacterales</taxon>
        <taxon>Paracoccaceae</taxon>
        <taxon>Albidovulum</taxon>
    </lineage>
</organism>
<keyword evidence="3" id="KW-1185">Reference proteome</keyword>
<comment type="caution">
    <text evidence="2">The sequence shown here is derived from an EMBL/GenBank/DDBJ whole genome shotgun (WGS) entry which is preliminary data.</text>
</comment>
<dbReference type="EMBL" id="JAOWKY010000004">
    <property type="protein sequence ID" value="MCV2870079.1"/>
    <property type="molecule type" value="Genomic_DNA"/>
</dbReference>
<gene>
    <name evidence="2" type="ORF">OEW28_15720</name>
</gene>
<dbReference type="Proteomes" id="UP001652542">
    <property type="component" value="Unassembled WGS sequence"/>
</dbReference>
<keyword evidence="1" id="KW-0472">Membrane</keyword>
<proteinExistence type="predicted"/>
<keyword evidence="1" id="KW-1133">Transmembrane helix</keyword>
<accession>A0ABT2ZG51</accession>
<sequence length="53" mass="5767">MQLIQSGYRSLSVLYDLGFDRVIVPIVIAAGLALSAYLATKASVLTVPVDYFF</sequence>
<dbReference type="RefSeq" id="WP_263735747.1">
    <property type="nucleotide sequence ID" value="NZ_JAOWKY010000004.1"/>
</dbReference>
<evidence type="ECO:0000313" key="3">
    <source>
        <dbReference type="Proteomes" id="UP001652542"/>
    </source>
</evidence>